<accession>A0AAV7FA44</accession>
<feature type="transmembrane region" description="Helical" evidence="7">
    <location>
        <begin position="163"/>
        <end position="182"/>
    </location>
</feature>
<dbReference type="Proteomes" id="UP000825729">
    <property type="component" value="Unassembled WGS sequence"/>
</dbReference>
<dbReference type="AlphaFoldDB" id="A0AAV7FA44"/>
<feature type="transmembrane region" description="Helical" evidence="7">
    <location>
        <begin position="220"/>
        <end position="239"/>
    </location>
</feature>
<keyword evidence="9" id="KW-1185">Reference proteome</keyword>
<dbReference type="Pfam" id="PF08627">
    <property type="entry name" value="CRT-like"/>
    <property type="match status" value="1"/>
</dbReference>
<feature type="transmembrane region" description="Helical" evidence="7">
    <location>
        <begin position="343"/>
        <end position="363"/>
    </location>
</feature>
<feature type="transmembrane region" description="Helical" evidence="7">
    <location>
        <begin position="285"/>
        <end position="306"/>
    </location>
</feature>
<comment type="subcellular location">
    <subcellularLocation>
        <location evidence="1">Membrane</location>
        <topology evidence="1">Multi-pass membrane protein</topology>
    </subcellularLocation>
</comment>
<proteinExistence type="inferred from homology"/>
<dbReference type="PANTHER" id="PTHR31326">
    <property type="entry name" value="PROTEIN CLT2, CHLOROPLASTIC"/>
    <property type="match status" value="1"/>
</dbReference>
<evidence type="ECO:0000256" key="2">
    <source>
        <dbReference type="ARBA" id="ARBA00006690"/>
    </source>
</evidence>
<keyword evidence="5 7" id="KW-1133">Transmembrane helix</keyword>
<evidence type="ECO:0000256" key="3">
    <source>
        <dbReference type="ARBA" id="ARBA00022448"/>
    </source>
</evidence>
<dbReference type="EMBL" id="JAINDJ010000002">
    <property type="protein sequence ID" value="KAG9458055.1"/>
    <property type="molecule type" value="Genomic_DNA"/>
</dbReference>
<feature type="transmembrane region" description="Helical" evidence="7">
    <location>
        <begin position="399"/>
        <end position="419"/>
    </location>
</feature>
<organism evidence="8 9">
    <name type="scientific">Aristolochia fimbriata</name>
    <name type="common">White veined hardy Dutchman's pipe vine</name>
    <dbReference type="NCBI Taxonomy" id="158543"/>
    <lineage>
        <taxon>Eukaryota</taxon>
        <taxon>Viridiplantae</taxon>
        <taxon>Streptophyta</taxon>
        <taxon>Embryophyta</taxon>
        <taxon>Tracheophyta</taxon>
        <taxon>Spermatophyta</taxon>
        <taxon>Magnoliopsida</taxon>
        <taxon>Magnoliidae</taxon>
        <taxon>Piperales</taxon>
        <taxon>Aristolochiaceae</taxon>
        <taxon>Aristolochia</taxon>
    </lineage>
</organism>
<feature type="transmembrane region" description="Helical" evidence="7">
    <location>
        <begin position="370"/>
        <end position="393"/>
    </location>
</feature>
<keyword evidence="4 7" id="KW-0812">Transmembrane</keyword>
<keyword evidence="3" id="KW-0813">Transport</keyword>
<evidence type="ECO:0000256" key="5">
    <source>
        <dbReference type="ARBA" id="ARBA00022989"/>
    </source>
</evidence>
<protein>
    <submittedName>
        <fullName evidence="8">Uncharacterized protein</fullName>
    </submittedName>
</protein>
<keyword evidence="6 7" id="KW-0472">Membrane</keyword>
<comment type="similarity">
    <text evidence="2">Belongs to the CRT-like transporter family.</text>
</comment>
<evidence type="ECO:0000313" key="8">
    <source>
        <dbReference type="EMBL" id="KAG9458055.1"/>
    </source>
</evidence>
<feature type="transmembrane region" description="Helical" evidence="7">
    <location>
        <begin position="188"/>
        <end position="208"/>
    </location>
</feature>
<dbReference type="InterPro" id="IPR013936">
    <property type="entry name" value="CRT-like"/>
</dbReference>
<evidence type="ECO:0000256" key="7">
    <source>
        <dbReference type="SAM" id="Phobius"/>
    </source>
</evidence>
<evidence type="ECO:0000256" key="1">
    <source>
        <dbReference type="ARBA" id="ARBA00004141"/>
    </source>
</evidence>
<sequence length="432" mass="46964">MMSCCRRNSSTLSADHRIVSGVERYRYPCHQSFRVYSRIDGGIVLRSPHWGKSVWPVLGRFEPSRRKLRRLVPASSGLETSIGDEEERKKKLDVIVAALVTVVLGVGNRVLYKLALIPLRQYPFFLAQLATFGYVVVYFSILHFRYNSGIITDEMLSLSKFPYVAIGLFEALAAASGMAAGANLSDASIPILSQTFLAWQLLFSIIFLRRRYKMNQIIGCVFVVIGVIITVASGSGAGLSMKEAGIFWTLLMVFSFMLQAADTVLKEVVFVNAAKTLKGGSIDLFVVNSYGSGFQAIFICLLLPILSKLWGVPFSQLPTYLKDGAACFVNLGSLTSGCEGAPLLPVLFVVVNMAFNISLLHLIKISSAVVSCLASSFSVPLSIYAFTLPLPYIGVASTLPPGFVAGVAVLVIGLLAYTWTPTPRAITTLNPT</sequence>
<evidence type="ECO:0000256" key="4">
    <source>
        <dbReference type="ARBA" id="ARBA00022692"/>
    </source>
</evidence>
<feature type="transmembrane region" description="Helical" evidence="7">
    <location>
        <begin position="124"/>
        <end position="142"/>
    </location>
</feature>
<dbReference type="GO" id="GO:0016020">
    <property type="term" value="C:membrane"/>
    <property type="evidence" value="ECO:0007669"/>
    <property type="project" value="UniProtKB-SubCell"/>
</dbReference>
<dbReference type="PANTHER" id="PTHR31326:SF3">
    <property type="entry name" value="PROTEIN CLT3, CHLOROPLASTIC"/>
    <property type="match status" value="1"/>
</dbReference>
<comment type="caution">
    <text evidence="8">The sequence shown here is derived from an EMBL/GenBank/DDBJ whole genome shotgun (WGS) entry which is preliminary data.</text>
</comment>
<feature type="transmembrane region" description="Helical" evidence="7">
    <location>
        <begin position="94"/>
        <end position="112"/>
    </location>
</feature>
<name>A0AAV7FA44_ARIFI</name>
<reference evidence="8 9" key="1">
    <citation type="submission" date="2021-07" db="EMBL/GenBank/DDBJ databases">
        <title>The Aristolochia fimbriata genome: insights into angiosperm evolution, floral development and chemical biosynthesis.</title>
        <authorList>
            <person name="Jiao Y."/>
        </authorList>
    </citation>
    <scope>NUCLEOTIDE SEQUENCE [LARGE SCALE GENOMIC DNA]</scope>
    <source>
        <strain evidence="8">IBCAS-2021</strain>
        <tissue evidence="8">Leaf</tissue>
    </source>
</reference>
<feature type="transmembrane region" description="Helical" evidence="7">
    <location>
        <begin position="245"/>
        <end position="265"/>
    </location>
</feature>
<evidence type="ECO:0000313" key="9">
    <source>
        <dbReference type="Proteomes" id="UP000825729"/>
    </source>
</evidence>
<evidence type="ECO:0000256" key="6">
    <source>
        <dbReference type="ARBA" id="ARBA00023136"/>
    </source>
</evidence>
<gene>
    <name evidence="8" type="ORF">H6P81_002563</name>
</gene>